<dbReference type="OrthoDB" id="9806925at2"/>
<evidence type="ECO:0000256" key="2">
    <source>
        <dbReference type="ARBA" id="ARBA00000909"/>
    </source>
</evidence>
<evidence type="ECO:0000256" key="11">
    <source>
        <dbReference type="ARBA" id="ARBA00023235"/>
    </source>
</evidence>
<reference evidence="24" key="1">
    <citation type="submission" date="2016-10" db="EMBL/GenBank/DDBJ databases">
        <authorList>
            <person name="Varghese N."/>
            <person name="Submissions S."/>
        </authorList>
    </citation>
    <scope>NUCLEOTIDE SEQUENCE [LARGE SCALE GENOMIC DNA]</scope>
    <source>
        <strain evidence="24">DSM 21368</strain>
    </source>
</reference>
<keyword evidence="11 18" id="KW-0413">Isomerase</keyword>
<evidence type="ECO:0000256" key="3">
    <source>
        <dbReference type="ARBA" id="ARBA00006001"/>
    </source>
</evidence>
<feature type="binding site" evidence="18">
    <location>
        <position position="162"/>
    </location>
    <ligand>
        <name>(6S)-NADPHX</name>
        <dbReference type="ChEBI" id="CHEBI:64076"/>
    </ligand>
</feature>
<comment type="catalytic activity">
    <reaction evidence="2 18 19">
        <text>(6R)-NADPHX = (6S)-NADPHX</text>
        <dbReference type="Rhea" id="RHEA:32227"/>
        <dbReference type="ChEBI" id="CHEBI:64076"/>
        <dbReference type="ChEBI" id="CHEBI:64077"/>
        <dbReference type="EC" id="5.1.99.6"/>
    </reaction>
</comment>
<comment type="subunit">
    <text evidence="17">Homotetramer.</text>
</comment>
<dbReference type="SUPFAM" id="SSF53613">
    <property type="entry name" value="Ribokinase-like"/>
    <property type="match status" value="1"/>
</dbReference>
<dbReference type="InterPro" id="IPR029056">
    <property type="entry name" value="Ribokinase-like"/>
</dbReference>
<dbReference type="PROSITE" id="PS01050">
    <property type="entry name" value="YJEF_C_2"/>
    <property type="match status" value="1"/>
</dbReference>
<dbReference type="PANTHER" id="PTHR12592">
    <property type="entry name" value="ATP-DEPENDENT (S)-NAD(P)H-HYDRATE DEHYDRATASE FAMILY MEMBER"/>
    <property type="match status" value="1"/>
</dbReference>
<accession>A0A1H5CA45</accession>
<dbReference type="RefSeq" id="WP_089771384.1">
    <property type="nucleotide sequence ID" value="NZ_FNTX01000001.1"/>
</dbReference>
<evidence type="ECO:0000256" key="15">
    <source>
        <dbReference type="ARBA" id="ARBA00048238"/>
    </source>
</evidence>
<dbReference type="AlphaFoldDB" id="A0A1H5CA45"/>
<dbReference type="GO" id="GO:0046872">
    <property type="term" value="F:metal ion binding"/>
    <property type="evidence" value="ECO:0007669"/>
    <property type="project" value="UniProtKB-UniRule"/>
</dbReference>
<comment type="similarity">
    <text evidence="17">Belongs to the NnrD/CARKD family.</text>
</comment>
<evidence type="ECO:0000256" key="7">
    <source>
        <dbReference type="ARBA" id="ARBA00022840"/>
    </source>
</evidence>
<dbReference type="EMBL" id="FNTX01000001">
    <property type="protein sequence ID" value="SED63274.1"/>
    <property type="molecule type" value="Genomic_DNA"/>
</dbReference>
<dbReference type="PROSITE" id="PS51385">
    <property type="entry name" value="YJEF_N"/>
    <property type="match status" value="1"/>
</dbReference>
<sequence length="534" mass="53628">MIRGYGAEEVRAAEAPALAAGVPLMLWAARGVAAAVRQVLTERRVSRRSARVLVLVGGGNNGGDGLHAAALLAERGITVTVALARVEVHAEGLAHARARGVRIVDVAEGPDGGPWVAEAERSHVWVDALAGIGVHGGLRGVSAAVVERLDQVRCGQRVIAVDTPSGVGADSGAVAGPVLHADRTVTMGAMKAGLLLPPAAGMAGSVQVLDLGLGAAFAAQAAAVTRLEVCDVARLWPVPGQADHKYSRGVLGVVAGSARYPGAAVLTTGAALRTGCGMVRYLGQEPAVADRVLDHYPEAVTAPGRVQALVVGPGLAGVSDRGRVVAQIEAADQAAVRAGVPLPAVVWDAGALAALPTDPEVNRRRRTVLTPHAGELAELLRARRHPVDRAAIESDPARWVRTAAEVTGATVLLKGAVTLVAAPDASDSRSGGGSRVRPSGTGFDGGNGIPPDDLPLLSQADGPPWLATAGSGDVLAGILGALLATSDAPAPELAAAAALVHGRAAQAANPGGPVTPSDLVAALPATVADLLTAR</sequence>
<keyword evidence="24" id="KW-1185">Reference proteome</keyword>
<comment type="catalytic activity">
    <reaction evidence="1 18 19">
        <text>(6R)-NADHX = (6S)-NADHX</text>
        <dbReference type="Rhea" id="RHEA:32215"/>
        <dbReference type="ChEBI" id="CHEBI:64074"/>
        <dbReference type="ChEBI" id="CHEBI:64075"/>
        <dbReference type="EC" id="5.1.99.6"/>
    </reaction>
</comment>
<evidence type="ECO:0000256" key="20">
    <source>
        <dbReference type="SAM" id="MobiDB-lite"/>
    </source>
</evidence>
<evidence type="ECO:0000256" key="16">
    <source>
        <dbReference type="ARBA" id="ARBA00049209"/>
    </source>
</evidence>
<dbReference type="PROSITE" id="PS51383">
    <property type="entry name" value="YJEF_C_3"/>
    <property type="match status" value="1"/>
</dbReference>
<protein>
    <recommendedName>
        <fullName evidence="19">Bifunctional NAD(P)H-hydrate repair enzyme</fullName>
    </recommendedName>
    <alternativeName>
        <fullName evidence="19">Nicotinamide nucleotide repair protein</fullName>
    </alternativeName>
    <domain>
        <recommendedName>
            <fullName evidence="19">ADP-dependent (S)-NAD(P)H-hydrate dehydratase</fullName>
            <ecNumber evidence="19">4.2.1.136</ecNumber>
        </recommendedName>
        <alternativeName>
            <fullName evidence="19">ADP-dependent NAD(P)HX dehydratase</fullName>
        </alternativeName>
    </domain>
    <domain>
        <recommendedName>
            <fullName evidence="19">NAD(P)H-hydrate epimerase</fullName>
            <ecNumber evidence="19">5.1.99.6</ecNumber>
        </recommendedName>
    </domain>
</protein>
<dbReference type="HAMAP" id="MF_01966">
    <property type="entry name" value="NADHX_epimerase"/>
    <property type="match status" value="1"/>
</dbReference>
<dbReference type="GO" id="GO:0005524">
    <property type="term" value="F:ATP binding"/>
    <property type="evidence" value="ECO:0007669"/>
    <property type="project" value="UniProtKB-UniRule"/>
</dbReference>
<keyword evidence="10 17" id="KW-0520">NAD</keyword>
<organism evidence="23 24">
    <name type="scientific">Ruania alba</name>
    <dbReference type="NCBI Taxonomy" id="648782"/>
    <lineage>
        <taxon>Bacteria</taxon>
        <taxon>Bacillati</taxon>
        <taxon>Actinomycetota</taxon>
        <taxon>Actinomycetes</taxon>
        <taxon>Micrococcales</taxon>
        <taxon>Ruaniaceae</taxon>
        <taxon>Ruania</taxon>
    </lineage>
</organism>
<dbReference type="EC" id="4.2.1.136" evidence="19"/>
<feature type="domain" description="YjeF C-terminal" evidence="21">
    <location>
        <begin position="228"/>
        <end position="530"/>
    </location>
</feature>
<feature type="binding site" evidence="17">
    <location>
        <begin position="414"/>
        <end position="418"/>
    </location>
    <ligand>
        <name>AMP</name>
        <dbReference type="ChEBI" id="CHEBI:456215"/>
    </ligand>
</feature>
<comment type="catalytic activity">
    <reaction evidence="16 17 19">
        <text>(6S)-NADPHX + ADP = AMP + phosphate + NADPH + H(+)</text>
        <dbReference type="Rhea" id="RHEA:32235"/>
        <dbReference type="ChEBI" id="CHEBI:15378"/>
        <dbReference type="ChEBI" id="CHEBI:43474"/>
        <dbReference type="ChEBI" id="CHEBI:57783"/>
        <dbReference type="ChEBI" id="CHEBI:64076"/>
        <dbReference type="ChEBI" id="CHEBI:456215"/>
        <dbReference type="ChEBI" id="CHEBI:456216"/>
        <dbReference type="EC" id="4.2.1.136"/>
    </reaction>
</comment>
<proteinExistence type="inferred from homology"/>
<evidence type="ECO:0000256" key="4">
    <source>
        <dbReference type="ARBA" id="ARBA00009524"/>
    </source>
</evidence>
<feature type="region of interest" description="Disordered" evidence="20">
    <location>
        <begin position="423"/>
        <end position="461"/>
    </location>
</feature>
<evidence type="ECO:0000256" key="17">
    <source>
        <dbReference type="HAMAP-Rule" id="MF_01965"/>
    </source>
</evidence>
<dbReference type="InterPro" id="IPR017953">
    <property type="entry name" value="Carbohydrate_kinase_pred_CS"/>
</dbReference>
<evidence type="ECO:0000256" key="14">
    <source>
        <dbReference type="ARBA" id="ARBA00025153"/>
    </source>
</evidence>
<feature type="binding site" evidence="18">
    <location>
        <begin position="131"/>
        <end position="137"/>
    </location>
    <ligand>
        <name>(6S)-NADPHX</name>
        <dbReference type="ChEBI" id="CHEBI:64076"/>
    </ligand>
</feature>
<dbReference type="PANTHER" id="PTHR12592:SF0">
    <property type="entry name" value="ATP-DEPENDENT (S)-NAD(P)H-HYDRATE DEHYDRATASE"/>
    <property type="match status" value="1"/>
</dbReference>
<dbReference type="Gene3D" id="3.40.1190.20">
    <property type="match status" value="1"/>
</dbReference>
<evidence type="ECO:0000256" key="18">
    <source>
        <dbReference type="HAMAP-Rule" id="MF_01966"/>
    </source>
</evidence>
<evidence type="ECO:0000313" key="24">
    <source>
        <dbReference type="Proteomes" id="UP000199220"/>
    </source>
</evidence>
<keyword evidence="8 17" id="KW-0521">NADP</keyword>
<name>A0A1H5CA45_9MICO</name>
<comment type="function">
    <text evidence="14 19">Bifunctional enzyme that catalyzes the epimerization of the S- and R-forms of NAD(P)HX and the dehydration of the S-form of NAD(P)HX at the expense of ADP, which is converted to AMP. This allows the repair of both epimers of NAD(P)HX, a damaged form of NAD(P)H that is a result of enzymatic or heat-dependent hydration.</text>
</comment>
<evidence type="ECO:0000259" key="22">
    <source>
        <dbReference type="PROSITE" id="PS51385"/>
    </source>
</evidence>
<dbReference type="InterPro" id="IPR004443">
    <property type="entry name" value="YjeF_N_dom"/>
</dbReference>
<evidence type="ECO:0000256" key="13">
    <source>
        <dbReference type="ARBA" id="ARBA00023268"/>
    </source>
</evidence>
<evidence type="ECO:0000256" key="1">
    <source>
        <dbReference type="ARBA" id="ARBA00000013"/>
    </source>
</evidence>
<dbReference type="CDD" id="cd01171">
    <property type="entry name" value="YXKO-related"/>
    <property type="match status" value="1"/>
</dbReference>
<evidence type="ECO:0000256" key="5">
    <source>
        <dbReference type="ARBA" id="ARBA00022723"/>
    </source>
</evidence>
<evidence type="ECO:0000256" key="9">
    <source>
        <dbReference type="ARBA" id="ARBA00022958"/>
    </source>
</evidence>
<dbReference type="InterPro" id="IPR000631">
    <property type="entry name" value="CARKD"/>
</dbReference>
<comment type="cofactor">
    <cofactor evidence="17">
        <name>Mg(2+)</name>
        <dbReference type="ChEBI" id="CHEBI:18420"/>
    </cofactor>
</comment>
<feature type="binding site" evidence="17">
    <location>
        <position position="372"/>
    </location>
    <ligand>
        <name>(6S)-NADPHX</name>
        <dbReference type="ChEBI" id="CHEBI:64076"/>
    </ligand>
</feature>
<dbReference type="GO" id="GO:0046496">
    <property type="term" value="P:nicotinamide nucleotide metabolic process"/>
    <property type="evidence" value="ECO:0007669"/>
    <property type="project" value="UniProtKB-UniRule"/>
</dbReference>
<comment type="catalytic activity">
    <reaction evidence="15 17 19">
        <text>(6S)-NADHX + ADP = AMP + phosphate + NADH + H(+)</text>
        <dbReference type="Rhea" id="RHEA:32223"/>
        <dbReference type="ChEBI" id="CHEBI:15378"/>
        <dbReference type="ChEBI" id="CHEBI:43474"/>
        <dbReference type="ChEBI" id="CHEBI:57945"/>
        <dbReference type="ChEBI" id="CHEBI:64074"/>
        <dbReference type="ChEBI" id="CHEBI:456215"/>
        <dbReference type="ChEBI" id="CHEBI:456216"/>
        <dbReference type="EC" id="4.2.1.136"/>
    </reaction>
</comment>
<evidence type="ECO:0000256" key="8">
    <source>
        <dbReference type="ARBA" id="ARBA00022857"/>
    </source>
</evidence>
<keyword evidence="5 18" id="KW-0479">Metal-binding</keyword>
<dbReference type="Pfam" id="PF03853">
    <property type="entry name" value="YjeF_N"/>
    <property type="match status" value="1"/>
</dbReference>
<keyword evidence="7 17" id="KW-0067">ATP-binding</keyword>
<dbReference type="Gene3D" id="3.40.50.10260">
    <property type="entry name" value="YjeF N-terminal domain"/>
    <property type="match status" value="1"/>
</dbReference>
<feature type="binding site" evidence="18">
    <location>
        <position position="165"/>
    </location>
    <ligand>
        <name>K(+)</name>
        <dbReference type="ChEBI" id="CHEBI:29103"/>
    </ligand>
</feature>
<feature type="binding site" evidence="17">
    <location>
        <position position="473"/>
    </location>
    <ligand>
        <name>(6S)-NADPHX</name>
        <dbReference type="ChEBI" id="CHEBI:64076"/>
    </ligand>
</feature>
<dbReference type="InterPro" id="IPR036652">
    <property type="entry name" value="YjeF_N_dom_sf"/>
</dbReference>
<dbReference type="GO" id="GO:0052856">
    <property type="term" value="F:NAD(P)HX epimerase activity"/>
    <property type="evidence" value="ECO:0007669"/>
    <property type="project" value="UniProtKB-UniRule"/>
</dbReference>
<dbReference type="PIRSF" id="PIRSF017184">
    <property type="entry name" value="Nnr"/>
    <property type="match status" value="1"/>
</dbReference>
<feature type="binding site" evidence="17">
    <location>
        <position position="263"/>
    </location>
    <ligand>
        <name>(6S)-NADPHX</name>
        <dbReference type="ChEBI" id="CHEBI:64076"/>
    </ligand>
</feature>
<dbReference type="STRING" id="648782.SAMN04488554_0310"/>
<keyword evidence="9 18" id="KW-0630">Potassium</keyword>
<feature type="binding site" evidence="17">
    <location>
        <position position="314"/>
    </location>
    <ligand>
        <name>(6S)-NADPHX</name>
        <dbReference type="ChEBI" id="CHEBI:64076"/>
    </ligand>
</feature>
<keyword evidence="13" id="KW-0511">Multifunctional enzyme</keyword>
<dbReference type="InterPro" id="IPR030677">
    <property type="entry name" value="Nnr"/>
</dbReference>
<evidence type="ECO:0000259" key="21">
    <source>
        <dbReference type="PROSITE" id="PS51383"/>
    </source>
</evidence>
<evidence type="ECO:0000256" key="10">
    <source>
        <dbReference type="ARBA" id="ARBA00023027"/>
    </source>
</evidence>
<comment type="cofactor">
    <cofactor evidence="18 19">
        <name>K(+)</name>
        <dbReference type="ChEBI" id="CHEBI:29103"/>
    </cofactor>
    <text evidence="18 19">Binds 1 potassium ion per subunit.</text>
</comment>
<dbReference type="Pfam" id="PF01256">
    <property type="entry name" value="Carb_kinase"/>
    <property type="match status" value="2"/>
</dbReference>
<evidence type="ECO:0000256" key="6">
    <source>
        <dbReference type="ARBA" id="ARBA00022741"/>
    </source>
</evidence>
<evidence type="ECO:0000313" key="23">
    <source>
        <dbReference type="EMBL" id="SED63274.1"/>
    </source>
</evidence>
<comment type="function">
    <text evidence="17">Catalyzes the dehydration of the S-form of NAD(P)HX at the expense of ADP, which is converted to AMP. Together with NAD(P)HX epimerase, which catalyzes the epimerization of the S- and R-forms, the enzyme allows the repair of both epimers of NAD(P)HX, a damaged form of NAD(P)H that is a result of enzymatic or heat-dependent hydration.</text>
</comment>
<gene>
    <name evidence="17" type="primary">nnrD</name>
    <name evidence="18" type="synonym">nnrE</name>
    <name evidence="23" type="ORF">SAMN04488554_0310</name>
</gene>
<dbReference type="EC" id="5.1.99.6" evidence="19"/>
<dbReference type="NCBIfam" id="TIGR00197">
    <property type="entry name" value="yjeF_nterm"/>
    <property type="match status" value="1"/>
</dbReference>
<comment type="similarity">
    <text evidence="3 19">In the N-terminal section; belongs to the NnrE/AIBP family.</text>
</comment>
<evidence type="ECO:0000256" key="19">
    <source>
        <dbReference type="PIRNR" id="PIRNR017184"/>
    </source>
</evidence>
<feature type="binding site" evidence="18">
    <location>
        <position position="61"/>
    </location>
    <ligand>
        <name>K(+)</name>
        <dbReference type="ChEBI" id="CHEBI:29103"/>
    </ligand>
</feature>
<keyword evidence="12 17" id="KW-0456">Lyase</keyword>
<evidence type="ECO:0000256" key="12">
    <source>
        <dbReference type="ARBA" id="ARBA00023239"/>
    </source>
</evidence>
<dbReference type="GO" id="GO:0110051">
    <property type="term" value="P:metabolite repair"/>
    <property type="evidence" value="ECO:0007669"/>
    <property type="project" value="TreeGrafter"/>
</dbReference>
<comment type="similarity">
    <text evidence="4 19">In the C-terminal section; belongs to the NnrD/CARKD family.</text>
</comment>
<keyword evidence="6 17" id="KW-0547">Nucleotide-binding</keyword>
<feature type="domain" description="YjeF N-terminal" evidence="22">
    <location>
        <begin position="5"/>
        <end position="219"/>
    </location>
</feature>
<feature type="binding site" evidence="17">
    <location>
        <position position="472"/>
    </location>
    <ligand>
        <name>AMP</name>
        <dbReference type="ChEBI" id="CHEBI:456215"/>
    </ligand>
</feature>
<comment type="caution">
    <text evidence="18">Lacks conserved residue(s) required for the propagation of feature annotation.</text>
</comment>
<feature type="binding site" evidence="18">
    <location>
        <begin position="60"/>
        <end position="64"/>
    </location>
    <ligand>
        <name>(6S)-NADPHX</name>
        <dbReference type="ChEBI" id="CHEBI:64076"/>
    </ligand>
</feature>
<feature type="binding site" evidence="18">
    <location>
        <position position="127"/>
    </location>
    <ligand>
        <name>K(+)</name>
        <dbReference type="ChEBI" id="CHEBI:29103"/>
    </ligand>
</feature>
<dbReference type="Proteomes" id="UP000199220">
    <property type="component" value="Unassembled WGS sequence"/>
</dbReference>
<comment type="similarity">
    <text evidence="18">Belongs to the NnrE/AIBP family.</text>
</comment>
<comment type="function">
    <text evidence="18">Catalyzes the epimerization of the S- and R-forms of NAD(P)HX, a damaged form of NAD(P)H that is a result of enzymatic or heat-dependent hydration. This is a prerequisite for the S-specific NAD(P)H-hydrate dehydratase to allow the repair of both epimers of NAD(P)HX.</text>
</comment>
<dbReference type="GO" id="GO:0052855">
    <property type="term" value="F:ADP-dependent NAD(P)H-hydrate dehydratase activity"/>
    <property type="evidence" value="ECO:0007669"/>
    <property type="project" value="UniProtKB-UniRule"/>
</dbReference>
<dbReference type="SUPFAM" id="SSF64153">
    <property type="entry name" value="YjeF N-terminal domain-like"/>
    <property type="match status" value="1"/>
</dbReference>
<dbReference type="HAMAP" id="MF_01965">
    <property type="entry name" value="NADHX_dehydratase"/>
    <property type="match status" value="1"/>
</dbReference>